<dbReference type="EC" id="1.5.5.2" evidence="5"/>
<gene>
    <name evidence="11" type="ORF">SAMN06265368_3038</name>
</gene>
<keyword evidence="5" id="KW-0804">Transcription</keyword>
<evidence type="ECO:0000313" key="11">
    <source>
        <dbReference type="EMBL" id="SNZ19942.1"/>
    </source>
</evidence>
<feature type="domain" description="Proline dehydrogenase PutA" evidence="9">
    <location>
        <begin position="64"/>
        <end position="176"/>
    </location>
</feature>
<dbReference type="GO" id="GO:0003842">
    <property type="term" value="F:L-glutamate gamma-semialdehyde dehydrogenase activity"/>
    <property type="evidence" value="ECO:0007669"/>
    <property type="project" value="UniProtKB-UniRule"/>
</dbReference>
<dbReference type="NCBIfam" id="NF008869">
    <property type="entry name" value="PRK11904.1"/>
    <property type="match status" value="1"/>
</dbReference>
<comment type="function">
    <text evidence="5">Oxidizes proline to glutamate for use as a carbon and nitrogen source.</text>
</comment>
<dbReference type="AlphaFoldDB" id="A0A285PE03"/>
<dbReference type="InterPro" id="IPR024089">
    <property type="entry name" value="PRODH_PutA_dom_I/II"/>
</dbReference>
<dbReference type="SUPFAM" id="SSF53720">
    <property type="entry name" value="ALDH-like"/>
    <property type="match status" value="2"/>
</dbReference>
<dbReference type="Proteomes" id="UP000219439">
    <property type="component" value="Unassembled WGS sequence"/>
</dbReference>
<dbReference type="PANTHER" id="PTHR42862">
    <property type="entry name" value="DELTA-1-PYRROLINE-5-CARBOXYLATE DEHYDROGENASE 1, ISOFORM A-RELATED"/>
    <property type="match status" value="1"/>
</dbReference>
<dbReference type="Gene3D" id="3.40.605.10">
    <property type="entry name" value="Aldehyde Dehydrogenase, Chain A, domain 1"/>
    <property type="match status" value="1"/>
</dbReference>
<dbReference type="Pfam" id="PF01619">
    <property type="entry name" value="Pro_dh"/>
    <property type="match status" value="1"/>
</dbReference>
<keyword evidence="5" id="KW-0805">Transcription regulation</keyword>
<feature type="active site" evidence="6">
    <location>
        <position position="822"/>
    </location>
</feature>
<proteinExistence type="inferred from homology"/>
<keyword evidence="12" id="KW-1185">Reference proteome</keyword>
<reference evidence="11 12" key="1">
    <citation type="submission" date="2017-09" db="EMBL/GenBank/DDBJ databases">
        <authorList>
            <person name="Ehlers B."/>
            <person name="Leendertz F.H."/>
        </authorList>
    </citation>
    <scope>NUCLEOTIDE SEQUENCE [LARGE SCALE GENOMIC DNA]</scope>
    <source>
        <strain evidence="11 12">DSM 18289</strain>
    </source>
</reference>
<dbReference type="Pfam" id="PF18327">
    <property type="entry name" value="PRODH"/>
    <property type="match status" value="1"/>
</dbReference>
<dbReference type="PROSITE" id="PS00070">
    <property type="entry name" value="ALDEHYDE_DEHYDR_CYS"/>
    <property type="match status" value="1"/>
</dbReference>
<comment type="similarity">
    <text evidence="5">In the C-terminal section; belongs to the aldehyde dehydrogenase family.</text>
</comment>
<dbReference type="InterPro" id="IPR015590">
    <property type="entry name" value="Aldehyde_DH_dom"/>
</dbReference>
<keyword evidence="3 5" id="KW-0520">NAD</keyword>
<evidence type="ECO:0000256" key="6">
    <source>
        <dbReference type="PIRSR" id="PIRSR000197-1"/>
    </source>
</evidence>
<feature type="domain" description="Proline utilization A proline dehydrogenase N-terminal" evidence="10">
    <location>
        <begin position="11"/>
        <end position="57"/>
    </location>
</feature>
<dbReference type="SUPFAM" id="SSF51730">
    <property type="entry name" value="FAD-linked oxidoreductase"/>
    <property type="match status" value="1"/>
</dbReference>
<comment type="similarity">
    <text evidence="5">In the N-terminal section; belongs to the proline dehydrogenase family.</text>
</comment>
<keyword evidence="2 5" id="KW-0560">Oxidoreductase</keyword>
<evidence type="ECO:0000259" key="10">
    <source>
        <dbReference type="Pfam" id="PF18327"/>
    </source>
</evidence>
<keyword evidence="5" id="KW-0238">DNA-binding</keyword>
<dbReference type="OrthoDB" id="9812625at2"/>
<keyword evidence="5" id="KW-0285">Flavoprotein</keyword>
<feature type="domain" description="Aldehyde dehydrogenase" evidence="7">
    <location>
        <begin position="567"/>
        <end position="1009"/>
    </location>
</feature>
<evidence type="ECO:0000259" key="9">
    <source>
        <dbReference type="Pfam" id="PF14850"/>
    </source>
</evidence>
<comment type="pathway">
    <text evidence="1 5">Amino-acid degradation; L-proline degradation into L-glutamate; L-glutamate from L-proline: step 2/2.</text>
</comment>
<dbReference type="Pfam" id="PF14850">
    <property type="entry name" value="Pro_dh-DNA_bdg"/>
    <property type="match status" value="1"/>
</dbReference>
<dbReference type="GO" id="GO:0003700">
    <property type="term" value="F:DNA-binding transcription factor activity"/>
    <property type="evidence" value="ECO:0007669"/>
    <property type="project" value="InterPro"/>
</dbReference>
<evidence type="ECO:0000256" key="5">
    <source>
        <dbReference type="PIRNR" id="PIRNR000197"/>
    </source>
</evidence>
<dbReference type="GO" id="GO:0004657">
    <property type="term" value="F:proline dehydrogenase activity"/>
    <property type="evidence" value="ECO:0007669"/>
    <property type="project" value="UniProtKB-UniRule"/>
</dbReference>
<evidence type="ECO:0000256" key="2">
    <source>
        <dbReference type="ARBA" id="ARBA00023002"/>
    </source>
</evidence>
<dbReference type="InterPro" id="IPR050485">
    <property type="entry name" value="Proline_metab_enzyme"/>
</dbReference>
<keyword evidence="5" id="KW-0274">FAD</keyword>
<organism evidence="11 12">
    <name type="scientific">Cohaesibacter gelatinilyticus</name>
    <dbReference type="NCBI Taxonomy" id="372072"/>
    <lineage>
        <taxon>Bacteria</taxon>
        <taxon>Pseudomonadati</taxon>
        <taxon>Pseudomonadota</taxon>
        <taxon>Alphaproteobacteria</taxon>
        <taxon>Hyphomicrobiales</taxon>
        <taxon>Cohaesibacteraceae</taxon>
    </lineage>
</organism>
<dbReference type="InterPro" id="IPR029041">
    <property type="entry name" value="FAD-linked_oxidoreductase-like"/>
</dbReference>
<dbReference type="GO" id="GO:0009898">
    <property type="term" value="C:cytoplasmic side of plasma membrane"/>
    <property type="evidence" value="ECO:0007669"/>
    <property type="project" value="TreeGrafter"/>
</dbReference>
<dbReference type="InterPro" id="IPR024082">
    <property type="entry name" value="PRODH_PutA_dom_II"/>
</dbReference>
<dbReference type="SUPFAM" id="SSF81935">
    <property type="entry name" value="N-terminal domain of bifunctional PutA protein"/>
    <property type="match status" value="1"/>
</dbReference>
<evidence type="ECO:0000256" key="1">
    <source>
        <dbReference type="ARBA" id="ARBA00004786"/>
    </source>
</evidence>
<dbReference type="FunFam" id="3.40.309.10:FF:000005">
    <property type="entry name" value="1-pyrroline-5-carboxylate dehydrogenase 1"/>
    <property type="match status" value="1"/>
</dbReference>
<evidence type="ECO:0000259" key="8">
    <source>
        <dbReference type="Pfam" id="PF01619"/>
    </source>
</evidence>
<comment type="pathway">
    <text evidence="5">Amino-acid degradation; L-proline degradation into L-glutamate; L-glutamate from L-proline: step 1/2.</text>
</comment>
<evidence type="ECO:0000256" key="4">
    <source>
        <dbReference type="ARBA" id="ARBA00048142"/>
    </source>
</evidence>
<accession>A0A285PE03</accession>
<dbReference type="InterPro" id="IPR002872">
    <property type="entry name" value="Proline_DH_dom"/>
</dbReference>
<dbReference type="PIRSF" id="PIRSF000197">
    <property type="entry name" value="Bifunct_PutA"/>
    <property type="match status" value="1"/>
</dbReference>
<evidence type="ECO:0000259" key="7">
    <source>
        <dbReference type="Pfam" id="PF00171"/>
    </source>
</evidence>
<keyword evidence="5" id="KW-0642">Proline metabolism</keyword>
<dbReference type="GO" id="GO:0003677">
    <property type="term" value="F:DNA binding"/>
    <property type="evidence" value="ECO:0007669"/>
    <property type="project" value="UniProtKB-KW"/>
</dbReference>
<dbReference type="GO" id="GO:0010133">
    <property type="term" value="P:L-proline catabolic process to L-glutamate"/>
    <property type="evidence" value="ECO:0007669"/>
    <property type="project" value="UniProtKB-UniRule"/>
</dbReference>
<dbReference type="RefSeq" id="WP_097154301.1">
    <property type="nucleotide sequence ID" value="NZ_OBEL01000003.1"/>
</dbReference>
<dbReference type="UniPathway" id="UPA00261">
    <property type="reaction ID" value="UER00373"/>
</dbReference>
<dbReference type="InterPro" id="IPR016160">
    <property type="entry name" value="Ald_DH_CS_CYS"/>
</dbReference>
<evidence type="ECO:0000256" key="3">
    <source>
        <dbReference type="ARBA" id="ARBA00023027"/>
    </source>
</evidence>
<dbReference type="Gene3D" id="3.20.20.220">
    <property type="match status" value="1"/>
</dbReference>
<dbReference type="Gene3D" id="3.40.309.10">
    <property type="entry name" value="Aldehyde Dehydrogenase, Chain A, domain 2"/>
    <property type="match status" value="1"/>
</dbReference>
<dbReference type="NCBIfam" id="TIGR01238">
    <property type="entry name" value="D1pyr5carbox3"/>
    <property type="match status" value="1"/>
</dbReference>
<dbReference type="InterPro" id="IPR016161">
    <property type="entry name" value="Ald_DH/histidinol_DH"/>
</dbReference>
<dbReference type="Gene3D" id="1.20.5.460">
    <property type="entry name" value="Single helix bin"/>
    <property type="match status" value="1"/>
</dbReference>
<dbReference type="InterPro" id="IPR025703">
    <property type="entry name" value="Bifunct_PutA"/>
</dbReference>
<dbReference type="Pfam" id="PF00171">
    <property type="entry name" value="Aldedh"/>
    <property type="match status" value="1"/>
</dbReference>
<dbReference type="InterPro" id="IPR016162">
    <property type="entry name" value="Ald_DH_N"/>
</dbReference>
<evidence type="ECO:0000313" key="12">
    <source>
        <dbReference type="Proteomes" id="UP000219439"/>
    </source>
</evidence>
<dbReference type="EMBL" id="OBEL01000003">
    <property type="protein sequence ID" value="SNZ19942.1"/>
    <property type="molecule type" value="Genomic_DNA"/>
</dbReference>
<comment type="cofactor">
    <cofactor evidence="5">
        <name>FAD</name>
        <dbReference type="ChEBI" id="CHEBI:57692"/>
    </cofactor>
</comment>
<keyword evidence="5" id="KW-0678">Repressor</keyword>
<feature type="active site" evidence="6">
    <location>
        <position position="788"/>
    </location>
</feature>
<dbReference type="InterPro" id="IPR041349">
    <property type="entry name" value="PRODH"/>
</dbReference>
<dbReference type="EC" id="1.2.1.88" evidence="5"/>
<protein>
    <recommendedName>
        <fullName evidence="5">Bifunctional protein PutA</fullName>
    </recommendedName>
    <domain>
        <recommendedName>
            <fullName evidence="5">Proline dehydrogenase</fullName>
            <ecNumber evidence="5">1.5.5.2</ecNumber>
        </recommendedName>
        <alternativeName>
            <fullName evidence="5">Proline oxidase</fullName>
        </alternativeName>
    </domain>
    <domain>
        <recommendedName>
            <fullName evidence="5">Delta-1-pyrroline-5-carboxylate dehydrogenase</fullName>
            <shortName evidence="5">P5C dehydrogenase</shortName>
            <ecNumber evidence="5">1.2.1.88</ecNumber>
        </recommendedName>
        <alternativeName>
            <fullName evidence="5">L-glutamate gamma-semialdehyde dehydrogenase</fullName>
        </alternativeName>
    </domain>
</protein>
<comment type="catalytic activity">
    <reaction evidence="4 5">
        <text>L-glutamate 5-semialdehyde + NAD(+) + H2O = L-glutamate + NADH + 2 H(+)</text>
        <dbReference type="Rhea" id="RHEA:30235"/>
        <dbReference type="ChEBI" id="CHEBI:15377"/>
        <dbReference type="ChEBI" id="CHEBI:15378"/>
        <dbReference type="ChEBI" id="CHEBI:29985"/>
        <dbReference type="ChEBI" id="CHEBI:57540"/>
        <dbReference type="ChEBI" id="CHEBI:57945"/>
        <dbReference type="ChEBI" id="CHEBI:58066"/>
        <dbReference type="EC" id="1.2.1.88"/>
    </reaction>
</comment>
<sequence>MSIDLDTQRAEIRQLMRDHYLADEAKNVRRLIKDANLDADLRAKASKRAADLIRTIRTSTKPTMMESFLAEYGLSTREGVALMCLAEALLRVPDDDTIDALISDKIAPSQWGQHLGQSSSSLINASTWGLMLTGKVLKGGEEVGLVSTLHGMVRRLGEPVIRTAVAQAMKELGRQFVLGRTIEEATDRAREMEGKGFTYSYDMLGEAARTEDDAKRYHLAYSDAITALAPACTSDDIRKNPGISVKLSALHPRYEMAKKERVLSELTSRTESLALLAKSANMGFNIDAEEMDRLDLSLDIIEEVLSNPALANWDGFGVVVQAFSHRASFVLDWLYNLSQKLDRKIMVRLVKGAYWDTEIKRAQVLGLEGFPLFTRKVNSDVSYLSNARKLLGMTDRIYPQFATHNAHSVAAILEMTQHFGIEKEKFEFQRLHGMGESLHDTVVEGDKTNCRIYAPVGAHQDLLAYLVRRLLENGANSSFVNQIVDENISPEEIAKDPFDQVEALGDEIANPYLTKPAGIFGEGRLNAKGWDITDPMEIAALDEARNKFKTHLWEAKPLIAGKVVAKDTYDALNPADQDDKVGTVLNAVHEDVETALEAAQKGYESWSKTPVAQRSAALRKVGDLYEEHAVELFALASREAGKMMLDAVGEVREAVDFARFYANEAERLAANGDLNARGIISCISPWNFPLAIFTGQILAALAAGNAVVAKPAGQTPIMAYRAVQLIHEAGIPVDALQLLPGDGPTIGAPITSDARVSGVCFTGSTATAQRINKVMAEGIAPDAPLIAETGGLNAMIVDSTALPEQAVRDILASSFQSAGQRCSALRMLYVQADIKDKLLEMLMGAMDELQLDNPWAWTTDVGPVIDKAAKDKIDNHIAKLEAQGKLLKKLPVPEKGLFCPPTLLELSSIEELEEEIFGPVLHVASFEAKELDTVIEAINAKNFGLTFGLHTRMDNRVQEVVDQVKVGNCYVNRNQIGAVVGSQPFGGEGLSGTGPKAGGPHYVARFLKADQVEGEQDLSAPLDLGDLQIAISKVTNDTKSREHWENDKFRLAAIKGAVDLPVAWDKDLHCDLEAVDLPGPTGESNRLSMAPRGVVLVTGPDRDTALMQATSALVTGNAVVIACGNGDELATSLKSSGAPVTGLNGTVTSRHLADLNGIDAVASNGDEAHLRSFRRALAGRDGVLLPLISEGLAPCRYVLERHLCIDTTAAGGNASLLAAAEGGEAA</sequence>
<name>A0A285PE03_9HYPH</name>
<feature type="domain" description="Proline dehydrogenase" evidence="8">
    <location>
        <begin position="186"/>
        <end position="482"/>
    </location>
</feature>
<dbReference type="InterPro" id="IPR005933">
    <property type="entry name" value="PutA_C"/>
</dbReference>
<dbReference type="InterPro" id="IPR016163">
    <property type="entry name" value="Ald_DH_C"/>
</dbReference>
<dbReference type="CDD" id="cd07125">
    <property type="entry name" value="ALDH_PutA-P5CDH"/>
    <property type="match status" value="1"/>
</dbReference>
<comment type="catalytic activity">
    <reaction evidence="5">
        <text>L-proline + a quinone = (S)-1-pyrroline-5-carboxylate + a quinol + H(+)</text>
        <dbReference type="Rhea" id="RHEA:23784"/>
        <dbReference type="ChEBI" id="CHEBI:15378"/>
        <dbReference type="ChEBI" id="CHEBI:17388"/>
        <dbReference type="ChEBI" id="CHEBI:24646"/>
        <dbReference type="ChEBI" id="CHEBI:60039"/>
        <dbReference type="ChEBI" id="CHEBI:132124"/>
        <dbReference type="EC" id="1.5.5.2"/>
    </reaction>
</comment>
<dbReference type="PANTHER" id="PTHR42862:SF1">
    <property type="entry name" value="DELTA-1-PYRROLINE-5-CARBOXYLATE DEHYDROGENASE 2, ISOFORM A-RELATED"/>
    <property type="match status" value="1"/>
</dbReference>